<proteinExistence type="predicted"/>
<keyword evidence="1" id="KW-1133">Transmembrane helix</keyword>
<reference evidence="2 3" key="1">
    <citation type="submission" date="2014-03" db="EMBL/GenBank/DDBJ databases">
        <title>Genomics of Bifidobacteria.</title>
        <authorList>
            <person name="Ventura M."/>
            <person name="Milani C."/>
            <person name="Lugli G.A."/>
        </authorList>
    </citation>
    <scope>NUCLEOTIDE SEQUENCE [LARGE SCALE GENOMIC DNA]</scope>
    <source>
        <strain evidence="2 3">LMG 10510</strain>
    </source>
</reference>
<organism evidence="2 3">
    <name type="scientific">Bifidobacterium choerinum</name>
    <dbReference type="NCBI Taxonomy" id="35760"/>
    <lineage>
        <taxon>Bacteria</taxon>
        <taxon>Bacillati</taxon>
        <taxon>Actinomycetota</taxon>
        <taxon>Actinomycetes</taxon>
        <taxon>Bifidobacteriales</taxon>
        <taxon>Bifidobacteriaceae</taxon>
        <taxon>Bifidobacterium</taxon>
    </lineage>
</organism>
<dbReference type="OrthoDB" id="3232790at2"/>
<dbReference type="Pfam" id="PF13346">
    <property type="entry name" value="ABC2_membrane_5"/>
    <property type="match status" value="1"/>
</dbReference>
<accession>A0A087AEJ4</accession>
<feature type="transmembrane region" description="Helical" evidence="1">
    <location>
        <begin position="166"/>
        <end position="193"/>
    </location>
</feature>
<evidence type="ECO:0000313" key="2">
    <source>
        <dbReference type="EMBL" id="KFI57194.1"/>
    </source>
</evidence>
<keyword evidence="1" id="KW-0812">Transmembrane</keyword>
<dbReference type="eggNOG" id="ENOG5031V6C">
    <property type="taxonomic scope" value="Bacteria"/>
</dbReference>
<keyword evidence="1" id="KW-0472">Membrane</keyword>
<sequence length="207" mass="22059">MRGLLTRDMIAMGKNRAFLAVVLMLCLFYTVSDMYVTGVLLMPMLLATVCGNMIRNDLSAPVRRTLFAMPFDRGEYVTEKYLVSIVPSCLLALVLQALSAAVHRQPVTQSAMVVACAVLLTVITASIEIPVNVIFRDRAQIARVCILAVVCAFVGIAVSLDMGTDGLLAIIVSMPAWAVYGIGAAAGAAVLAVSVMVSRHALRAAQL</sequence>
<dbReference type="STRING" id="35760.BCHO_1226"/>
<protein>
    <recommendedName>
        <fullName evidence="4">ABC-2 family transporter protein</fullName>
    </recommendedName>
</protein>
<name>A0A087AEJ4_9BIFI</name>
<gene>
    <name evidence="2" type="ORF">BCHO_1226</name>
</gene>
<comment type="caution">
    <text evidence="2">The sequence shown here is derived from an EMBL/GenBank/DDBJ whole genome shotgun (WGS) entry which is preliminary data.</text>
</comment>
<evidence type="ECO:0008006" key="4">
    <source>
        <dbReference type="Google" id="ProtNLM"/>
    </source>
</evidence>
<feature type="transmembrane region" description="Helical" evidence="1">
    <location>
        <begin position="141"/>
        <end position="160"/>
    </location>
</feature>
<evidence type="ECO:0000256" key="1">
    <source>
        <dbReference type="SAM" id="Phobius"/>
    </source>
</evidence>
<feature type="transmembrane region" description="Helical" evidence="1">
    <location>
        <begin position="81"/>
        <end position="102"/>
    </location>
</feature>
<feature type="transmembrane region" description="Helical" evidence="1">
    <location>
        <begin position="108"/>
        <end position="129"/>
    </location>
</feature>
<evidence type="ECO:0000313" key="3">
    <source>
        <dbReference type="Proteomes" id="UP000028995"/>
    </source>
</evidence>
<dbReference type="Proteomes" id="UP000028995">
    <property type="component" value="Unassembled WGS sequence"/>
</dbReference>
<dbReference type="RefSeq" id="WP_081707898.1">
    <property type="nucleotide sequence ID" value="NZ_CP018044.1"/>
</dbReference>
<keyword evidence="3" id="KW-1185">Reference proteome</keyword>
<dbReference type="AlphaFoldDB" id="A0A087AEJ4"/>
<feature type="transmembrane region" description="Helical" evidence="1">
    <location>
        <begin position="42"/>
        <end position="60"/>
    </location>
</feature>
<dbReference type="EMBL" id="JGYU01000006">
    <property type="protein sequence ID" value="KFI57194.1"/>
    <property type="molecule type" value="Genomic_DNA"/>
</dbReference>
<dbReference type="InterPro" id="IPR025699">
    <property type="entry name" value="ABC2_memb-like"/>
</dbReference>